<dbReference type="SUPFAM" id="SSF50969">
    <property type="entry name" value="YVTN repeat-like/Quinoprotein amine dehydrogenase"/>
    <property type="match status" value="1"/>
</dbReference>
<keyword evidence="2" id="KW-0808">Transferase</keyword>
<dbReference type="OrthoDB" id="409395at2759"/>
<gene>
    <name evidence="2" type="ORF">CmeUKMEL1_00080</name>
</gene>
<dbReference type="EMBL" id="JIBK01000002">
    <property type="protein sequence ID" value="POM81975.1"/>
    <property type="molecule type" value="Genomic_DNA"/>
</dbReference>
<reference evidence="2 3" key="1">
    <citation type="submission" date="2014-04" db="EMBL/GenBank/DDBJ databases">
        <title>Comparative Genomics of Cryptosporidium Species.</title>
        <authorList>
            <person name="Silva J.C."/>
            <person name="Su Q."/>
            <person name="Chalmers R."/>
            <person name="Chibucos M.C."/>
            <person name="Elwin K."/>
            <person name="Godinez A."/>
            <person name="Guo F."/>
            <person name="Huynh K."/>
            <person name="Orvis J."/>
            <person name="Ott S."/>
            <person name="Sadzewicz L."/>
            <person name="Sengamalay N."/>
            <person name="Shetty A."/>
            <person name="Sun M."/>
            <person name="Tallon L."/>
            <person name="Xiao L."/>
            <person name="Zhang H."/>
            <person name="Fraser C.M."/>
            <person name="Zhu G."/>
            <person name="Kissinger J."/>
            <person name="Widmer G."/>
        </authorList>
    </citation>
    <scope>NUCLEOTIDE SEQUENCE [LARGE SCALE GENOMIC DNA]</scope>
    <source>
        <strain evidence="2 3">UKMEL1</strain>
    </source>
</reference>
<dbReference type="PANTHER" id="PTHR31270:SF1">
    <property type="entry name" value="GLUTAMINYL-PEPTIDE CYCLOTRANSFERASE"/>
    <property type="match status" value="1"/>
</dbReference>
<evidence type="ECO:0000313" key="3">
    <source>
        <dbReference type="Proteomes" id="UP000236928"/>
    </source>
</evidence>
<accession>A0A2P4YVY4</accession>
<keyword evidence="1" id="KW-0812">Transmembrane</keyword>
<dbReference type="VEuPathDB" id="CryptoDB:CmeUKMEL1_00080"/>
<proteinExistence type="predicted"/>
<feature type="transmembrane region" description="Helical" evidence="1">
    <location>
        <begin position="170"/>
        <end position="188"/>
    </location>
</feature>
<dbReference type="Pfam" id="PF05096">
    <property type="entry name" value="Glu_cyclase_2"/>
    <property type="match status" value="1"/>
</dbReference>
<keyword evidence="3" id="KW-1185">Reference proteome</keyword>
<comment type="caution">
    <text evidence="2">The sequence shown here is derived from an EMBL/GenBank/DDBJ whole genome shotgun (WGS) entry which is preliminary data.</text>
</comment>
<dbReference type="InterPro" id="IPR007788">
    <property type="entry name" value="QCT"/>
</dbReference>
<dbReference type="GO" id="GO:0016603">
    <property type="term" value="F:glutaminyl-peptide cyclotransferase activity"/>
    <property type="evidence" value="ECO:0007669"/>
    <property type="project" value="InterPro"/>
</dbReference>
<dbReference type="PANTHER" id="PTHR31270">
    <property type="entry name" value="GLUTAMINYL-PEPTIDE CYCLOTRANSFERASE"/>
    <property type="match status" value="1"/>
</dbReference>
<dbReference type="InterPro" id="IPR011044">
    <property type="entry name" value="Quino_amine_DH_bsu"/>
</dbReference>
<sequence length="515" mass="59425">MSNILEDLNGSIESQIAILKERLVAYACKLAPVPKIGKIDTSKNGKCTLKAGSDWLKKKCDVCDSKCSSLFYWENFEYNPETKKITLKQPMDVCTLCLNILDINALINSIIKSENDNSLIFSHFLKVNHIDPTNQIYLQHCISISFAIQVLAKVSKVKVENITRFHIEHIMFLLVLFLFSFFIIKWNFSLSQNPLHSVQLPNIYSVKILQEFPHFHTPENFTFSENDLSYKYNKNPFTQGLMFLNSTTLIESAGLFEGSFIRLIEFPKMRNFQHKTLPKRNWGEGIATLNGHIYQLTWTSRVMFVYSLDLSLVKRYSIPLTGWGLTSDNESKIWATSGTDQLFELNVPDFDSSDDKVTIKKVIMLRCLGKPMHFVNEMEYIPETKTIWGNIFQSKMIVEFSPETGECISIANLKSIYDPSKSKLLEHFDILNDVLNGIAYHPSYQEKKISNINGPVLFVTGKRWPRIYKIELTKIPIRARKDEQINESGDLDKYFDFYSSYIENPSSISNEKFEM</sequence>
<organism evidence="2 3">
    <name type="scientific">Cryptosporidium meleagridis</name>
    <dbReference type="NCBI Taxonomy" id="93969"/>
    <lineage>
        <taxon>Eukaryota</taxon>
        <taxon>Sar</taxon>
        <taxon>Alveolata</taxon>
        <taxon>Apicomplexa</taxon>
        <taxon>Conoidasida</taxon>
        <taxon>Coccidia</taxon>
        <taxon>Eucoccidiorida</taxon>
        <taxon>Eimeriorina</taxon>
        <taxon>Cryptosporidiidae</taxon>
        <taxon>Cryptosporidium</taxon>
    </lineage>
</organism>
<keyword evidence="1" id="KW-1133">Transmembrane helix</keyword>
<evidence type="ECO:0000256" key="1">
    <source>
        <dbReference type="SAM" id="Phobius"/>
    </source>
</evidence>
<dbReference type="Proteomes" id="UP000236928">
    <property type="component" value="Unassembled WGS sequence"/>
</dbReference>
<name>A0A2P4YVY4_9CRYT</name>
<evidence type="ECO:0000313" key="2">
    <source>
        <dbReference type="EMBL" id="POM81975.1"/>
    </source>
</evidence>
<keyword evidence="1" id="KW-0472">Membrane</keyword>
<protein>
    <submittedName>
        <fullName evidence="2">Glutamine cyclotransferase family protein</fullName>
    </submittedName>
</protein>
<dbReference type="AlphaFoldDB" id="A0A2P4YVY4"/>